<evidence type="ECO:0000313" key="1">
    <source>
        <dbReference type="EMBL" id="UYO63425.1"/>
    </source>
</evidence>
<sequence>MVRILKSFITAPEVAEAMGVSVGKGYAIIRELNKELKSQGYIVIAGKVSRKFFSEKYYGYSDEGAASDRELPEHTGRP</sequence>
<evidence type="ECO:0000313" key="2">
    <source>
        <dbReference type="Proteomes" id="UP001163550"/>
    </source>
</evidence>
<dbReference type="Proteomes" id="UP001163550">
    <property type="component" value="Chromosome"/>
</dbReference>
<keyword evidence="2" id="KW-1185">Reference proteome</keyword>
<dbReference type="EMBL" id="CP087994">
    <property type="protein sequence ID" value="UYO63425.1"/>
    <property type="molecule type" value="Genomic_DNA"/>
</dbReference>
<reference evidence="1" key="1">
    <citation type="submission" date="2021-11" db="EMBL/GenBank/DDBJ databases">
        <title>Isoprene-degrading acetogen.</title>
        <authorList>
            <person name="Yang Y."/>
            <person name="Jin H."/>
            <person name="Yan J."/>
        </authorList>
    </citation>
    <scope>NUCLEOTIDE SEQUENCE</scope>
    <source>
        <strain evidence="1">Berkeley</strain>
    </source>
</reference>
<protein>
    <submittedName>
        <fullName evidence="1">ICEBs1 excisionase</fullName>
    </submittedName>
</protein>
<organism evidence="1 2">
    <name type="scientific">Acetobacterium wieringae</name>
    <dbReference type="NCBI Taxonomy" id="52694"/>
    <lineage>
        <taxon>Bacteria</taxon>
        <taxon>Bacillati</taxon>
        <taxon>Bacillota</taxon>
        <taxon>Clostridia</taxon>
        <taxon>Eubacteriales</taxon>
        <taxon>Eubacteriaceae</taxon>
        <taxon>Acetobacterium</taxon>
    </lineage>
</organism>
<proteinExistence type="predicted"/>
<name>A0ABY6HFW1_9FIRM</name>
<accession>A0ABY6HFW1</accession>
<gene>
    <name evidence="1" type="ORF">LNN31_02990</name>
</gene>